<organism evidence="6 7">
    <name type="scientific">Vibrio thalassae</name>
    <dbReference type="NCBI Taxonomy" id="1243014"/>
    <lineage>
        <taxon>Bacteria</taxon>
        <taxon>Pseudomonadati</taxon>
        <taxon>Pseudomonadota</taxon>
        <taxon>Gammaproteobacteria</taxon>
        <taxon>Vibrionales</taxon>
        <taxon>Vibrionaceae</taxon>
        <taxon>Vibrio</taxon>
    </lineage>
</organism>
<dbReference type="EMBL" id="OANU01000028">
    <property type="protein sequence ID" value="SNX48525.1"/>
    <property type="molecule type" value="Genomic_DNA"/>
</dbReference>
<evidence type="ECO:0000259" key="5">
    <source>
        <dbReference type="Pfam" id="PF24827"/>
    </source>
</evidence>
<proteinExistence type="predicted"/>
<evidence type="ECO:0000256" key="2">
    <source>
        <dbReference type="ARBA" id="ARBA00022723"/>
    </source>
</evidence>
<name>A0A240EKK7_9VIBR</name>
<evidence type="ECO:0000256" key="3">
    <source>
        <dbReference type="ARBA" id="ARBA00022801"/>
    </source>
</evidence>
<sequence>MFESENYPIIHSLDVDTLASGQHHFWFSAATNAMGMAIQLPVVVIKAEAPGPKVMITAGVHGDELNGVLTSHELVRRLPEKLTAGTVTIVPSINPSGVLRHSRDFHSSDPDSSSANLNRFFPGNAEGDAANRYLHTIWTQLLKRNADIAIDLHTQTQGATYPLYVFADFRLKQSLLMARLIEPDVILNDPGDSGVLETVWNNSGVPCITVEVGMGKITQPELIQRTVEGVQRILTQQGVVKGEMPKVVKCDIEGEEIISVRATQGGFVIPTVNLLERVNQGQLLAKQYDSFGRFMCDYCAPKAATVLSYNVDSLREPGGLVVRLIR</sequence>
<dbReference type="SUPFAM" id="SSF53187">
    <property type="entry name" value="Zn-dependent exopeptidases"/>
    <property type="match status" value="1"/>
</dbReference>
<dbReference type="PANTHER" id="PTHR37326:SF1">
    <property type="entry name" value="BLL3975 PROTEIN"/>
    <property type="match status" value="1"/>
</dbReference>
<keyword evidence="7" id="KW-1185">Reference proteome</keyword>
<dbReference type="OrthoDB" id="9782876at2"/>
<dbReference type="GO" id="GO:0016811">
    <property type="term" value="F:hydrolase activity, acting on carbon-nitrogen (but not peptide) bonds, in linear amides"/>
    <property type="evidence" value="ECO:0007669"/>
    <property type="project" value="InterPro"/>
</dbReference>
<keyword evidence="4" id="KW-0862">Zinc</keyword>
<dbReference type="GO" id="GO:0016788">
    <property type="term" value="F:hydrolase activity, acting on ester bonds"/>
    <property type="evidence" value="ECO:0007669"/>
    <property type="project" value="InterPro"/>
</dbReference>
<dbReference type="Gene3D" id="3.40.630.10">
    <property type="entry name" value="Zn peptidases"/>
    <property type="match status" value="1"/>
</dbReference>
<dbReference type="InterPro" id="IPR055438">
    <property type="entry name" value="AstE_AspA_cat"/>
</dbReference>
<dbReference type="RefSeq" id="WP_096993687.1">
    <property type="nucleotide sequence ID" value="NZ_JBHSII010000004.1"/>
</dbReference>
<reference evidence="7" key="1">
    <citation type="submission" date="2016-06" db="EMBL/GenBank/DDBJ databases">
        <authorList>
            <person name="Rodrigo-Torres L."/>
            <person name="Arahal R.D."/>
            <person name="Lucena T."/>
        </authorList>
    </citation>
    <scope>NUCLEOTIDE SEQUENCE [LARGE SCALE GENOMIC DNA]</scope>
    <source>
        <strain evidence="7">CECT8203</strain>
    </source>
</reference>
<dbReference type="GO" id="GO:0046872">
    <property type="term" value="F:metal ion binding"/>
    <property type="evidence" value="ECO:0007669"/>
    <property type="project" value="UniProtKB-KW"/>
</dbReference>
<dbReference type="CDD" id="cd06251">
    <property type="entry name" value="M14_ASTE_ASPA-like"/>
    <property type="match status" value="1"/>
</dbReference>
<evidence type="ECO:0000313" key="6">
    <source>
        <dbReference type="EMBL" id="SNX48525.1"/>
    </source>
</evidence>
<dbReference type="Pfam" id="PF24827">
    <property type="entry name" value="AstE_AspA_cat"/>
    <property type="match status" value="1"/>
</dbReference>
<evidence type="ECO:0000313" key="7">
    <source>
        <dbReference type="Proteomes" id="UP000219336"/>
    </source>
</evidence>
<dbReference type="InterPro" id="IPR043795">
    <property type="entry name" value="N-alpha-Ac-DABA-like"/>
</dbReference>
<dbReference type="PIRSF" id="PIRSF039012">
    <property type="entry name" value="ASP"/>
    <property type="match status" value="1"/>
</dbReference>
<feature type="domain" description="Succinylglutamate desuccinylase/Aspartoacylase catalytic" evidence="5">
    <location>
        <begin position="50"/>
        <end position="234"/>
    </location>
</feature>
<evidence type="ECO:0000256" key="4">
    <source>
        <dbReference type="ARBA" id="ARBA00022833"/>
    </source>
</evidence>
<dbReference type="PANTHER" id="PTHR37326">
    <property type="entry name" value="BLL3975 PROTEIN"/>
    <property type="match status" value="1"/>
</dbReference>
<keyword evidence="2" id="KW-0479">Metal-binding</keyword>
<keyword evidence="3" id="KW-0378">Hydrolase</keyword>
<protein>
    <submittedName>
        <fullName evidence="6">Succinylglutamate desuccinylase / Aspartoacylase family protein</fullName>
    </submittedName>
</protein>
<gene>
    <name evidence="6" type="ORF">VTH8203_02143</name>
</gene>
<dbReference type="Proteomes" id="UP000219336">
    <property type="component" value="Unassembled WGS sequence"/>
</dbReference>
<dbReference type="InterPro" id="IPR053138">
    <property type="entry name" value="N-alpha-Ac-DABA_deacetylase"/>
</dbReference>
<evidence type="ECO:0000256" key="1">
    <source>
        <dbReference type="ARBA" id="ARBA00001947"/>
    </source>
</evidence>
<accession>A0A240EKK7</accession>
<dbReference type="AlphaFoldDB" id="A0A240EKK7"/>
<comment type="cofactor">
    <cofactor evidence="1">
        <name>Zn(2+)</name>
        <dbReference type="ChEBI" id="CHEBI:29105"/>
    </cofactor>
</comment>